<comment type="caution">
    <text evidence="1">The sequence shown here is derived from an EMBL/GenBank/DDBJ whole genome shotgun (WGS) entry which is preliminary data.</text>
</comment>
<gene>
    <name evidence="1" type="ORF">SALB_00794</name>
</gene>
<name>A0A401QRY0_STRNR</name>
<evidence type="ECO:0000313" key="1">
    <source>
        <dbReference type="EMBL" id="GCB88125.1"/>
    </source>
</evidence>
<accession>A0A401QRY0</accession>
<evidence type="ECO:0008006" key="3">
    <source>
        <dbReference type="Google" id="ProtNLM"/>
    </source>
</evidence>
<dbReference type="AlphaFoldDB" id="A0A401QRY0"/>
<evidence type="ECO:0000313" key="2">
    <source>
        <dbReference type="Proteomes" id="UP000288351"/>
    </source>
</evidence>
<protein>
    <recommendedName>
        <fullName evidence="3">Transcriptional regulator</fullName>
    </recommendedName>
</protein>
<dbReference type="Proteomes" id="UP000288351">
    <property type="component" value="Unassembled WGS sequence"/>
</dbReference>
<dbReference type="EMBL" id="BHXC01000006">
    <property type="protein sequence ID" value="GCB88125.1"/>
    <property type="molecule type" value="Genomic_DNA"/>
</dbReference>
<organism evidence="1 2">
    <name type="scientific">Streptomyces noursei</name>
    <name type="common">Streptomyces albulus</name>
    <dbReference type="NCBI Taxonomy" id="1971"/>
    <lineage>
        <taxon>Bacteria</taxon>
        <taxon>Bacillati</taxon>
        <taxon>Actinomycetota</taxon>
        <taxon>Actinomycetes</taxon>
        <taxon>Kitasatosporales</taxon>
        <taxon>Streptomycetaceae</taxon>
        <taxon>Streptomyces</taxon>
    </lineage>
</organism>
<proteinExistence type="predicted"/>
<reference evidence="1 2" key="1">
    <citation type="journal article" date="2019" name="Microbiol. Resour. Announc.">
        <title>Draft Genome Sequence of the Most Traditional epsilon-Poly-l-Lysine Producer, Streptomyces albulus NBRC14147.</title>
        <authorList>
            <person name="Yamanaka K."/>
            <person name="Hamano Y."/>
        </authorList>
    </citation>
    <scope>NUCLEOTIDE SEQUENCE [LARGE SCALE GENOMIC DNA]</scope>
    <source>
        <strain evidence="1 2">NBRC 14147</strain>
    </source>
</reference>
<sequence>MGFGRRGAQGVPGALALTATLDEISQVTDPYKTSEDRLRRNLLYLTRSRIGYVYMQDCGVRLERRKITAWLAEDRTPSAEQQLSLEDAFRLLRRRNMAASLTRRLNADGGTRMEIYPVDQSGVDPKHQRVARWRRKNIYRWDGIVEAWSRSDLQDLTHQWEDVISDLDSDWRQYEHVTHLGFWA</sequence>